<dbReference type="AlphaFoldDB" id="C2FVZ4"/>
<dbReference type="Proteomes" id="UP000006241">
    <property type="component" value="Unassembled WGS sequence"/>
</dbReference>
<dbReference type="InterPro" id="IPR050065">
    <property type="entry name" value="GlmU-like"/>
</dbReference>
<dbReference type="HOGENOM" id="CLU_1128277_0_0_10"/>
<gene>
    <name evidence="4" type="ORF">HMPREF0765_1500</name>
</gene>
<keyword evidence="2" id="KW-0548">Nucleotidyltransferase</keyword>
<evidence type="ECO:0000259" key="3">
    <source>
        <dbReference type="Pfam" id="PF12804"/>
    </source>
</evidence>
<feature type="domain" description="MobA-like NTP transferase" evidence="3">
    <location>
        <begin position="12"/>
        <end position="139"/>
    </location>
</feature>
<accession>C2FVZ4</accession>
<reference evidence="4 5" key="1">
    <citation type="submission" date="2009-01" db="EMBL/GenBank/DDBJ databases">
        <authorList>
            <person name="Qin X."/>
            <person name="Bachman B."/>
            <person name="Battles P."/>
            <person name="Bell A."/>
            <person name="Bess C."/>
            <person name="Bickham C."/>
            <person name="Chaboub L."/>
            <person name="Chen D."/>
            <person name="Coyle M."/>
            <person name="Deiros D.R."/>
            <person name="Dinh H."/>
            <person name="Forbes L."/>
            <person name="Fowler G."/>
            <person name="Francisco L."/>
            <person name="Fu Q."/>
            <person name="Gubbala S."/>
            <person name="Hale W."/>
            <person name="Han Y."/>
            <person name="Hemphill L."/>
            <person name="Highlander S.K."/>
            <person name="Hirani K."/>
            <person name="Hogues M."/>
            <person name="Jackson L."/>
            <person name="Jakkamsetti A."/>
            <person name="Javaid M."/>
            <person name="Jiang H."/>
            <person name="Korchina V."/>
            <person name="Kovar C."/>
            <person name="Lara F."/>
            <person name="Lee S."/>
            <person name="Mata R."/>
            <person name="Mathew T."/>
            <person name="Moen C."/>
            <person name="Morales K."/>
            <person name="Munidasa M."/>
            <person name="Nazareth L."/>
            <person name="Ngo R."/>
            <person name="Nguyen L."/>
            <person name="Okwuonu G."/>
            <person name="Ongeri F."/>
            <person name="Patil S."/>
            <person name="Petrosino J."/>
            <person name="Pham C."/>
            <person name="Pham P."/>
            <person name="Pu L.-L."/>
            <person name="Puazo M."/>
            <person name="Raj R."/>
            <person name="Reid J."/>
            <person name="Rouhana J."/>
            <person name="Saada N."/>
            <person name="Shang Y."/>
            <person name="Simmons D."/>
            <person name="Thornton R."/>
            <person name="Warren J."/>
            <person name="Weissenberger G."/>
            <person name="Zhang J."/>
            <person name="Zhang L."/>
            <person name="Zhou C."/>
            <person name="Zhu D."/>
            <person name="Muzny D."/>
            <person name="Worley K."/>
            <person name="Gibbs R."/>
        </authorList>
    </citation>
    <scope>NUCLEOTIDE SEQUENCE [LARGE SCALE GENOMIC DNA]</scope>
    <source>
        <strain evidence="4 5">ATCC 33300</strain>
    </source>
</reference>
<dbReference type="PANTHER" id="PTHR43584">
    <property type="entry name" value="NUCLEOTIDYL TRANSFERASE"/>
    <property type="match status" value="1"/>
</dbReference>
<comment type="caution">
    <text evidence="4">The sequence shown here is derived from an EMBL/GenBank/DDBJ whole genome shotgun (WGS) entry which is preliminary data.</text>
</comment>
<protein>
    <recommendedName>
        <fullName evidence="3">MobA-like NTP transferase domain-containing protein</fullName>
    </recommendedName>
</protein>
<name>C2FVZ4_SPHSI</name>
<evidence type="ECO:0000313" key="5">
    <source>
        <dbReference type="Proteomes" id="UP000006241"/>
    </source>
</evidence>
<evidence type="ECO:0000256" key="2">
    <source>
        <dbReference type="ARBA" id="ARBA00022695"/>
    </source>
</evidence>
<dbReference type="Gene3D" id="3.90.550.10">
    <property type="entry name" value="Spore Coat Polysaccharide Biosynthesis Protein SpsA, Chain A"/>
    <property type="match status" value="1"/>
</dbReference>
<dbReference type="InterPro" id="IPR025877">
    <property type="entry name" value="MobA-like_NTP_Trfase"/>
</dbReference>
<dbReference type="PANTHER" id="PTHR43584:SF8">
    <property type="entry name" value="N-ACETYLMURAMATE ALPHA-1-PHOSPHATE URIDYLYLTRANSFERASE"/>
    <property type="match status" value="1"/>
</dbReference>
<dbReference type="InterPro" id="IPR029044">
    <property type="entry name" value="Nucleotide-diphossugar_trans"/>
</dbReference>
<dbReference type="GO" id="GO:0016779">
    <property type="term" value="F:nucleotidyltransferase activity"/>
    <property type="evidence" value="ECO:0007669"/>
    <property type="project" value="UniProtKB-KW"/>
</dbReference>
<evidence type="ECO:0000256" key="1">
    <source>
        <dbReference type="ARBA" id="ARBA00022679"/>
    </source>
</evidence>
<dbReference type="EMBL" id="ACHB01000034">
    <property type="protein sequence ID" value="EEI92986.1"/>
    <property type="molecule type" value="Genomic_DNA"/>
</dbReference>
<dbReference type="Pfam" id="PF12804">
    <property type="entry name" value="NTP_transf_3"/>
    <property type="match status" value="1"/>
</dbReference>
<proteinExistence type="predicted"/>
<sequence>MVILIMKMIHFAIIAAGEGSRLKEEGVDLPKPLLTLNGVPMIARLIRIFADQGAPVVHIIINNHSPELKAYLTEESFDVPISLIIKDTPSSLHSFHALIEANPAWEACCLTTTDTIFKEEDFASYLHGFRAAANADAYMGITPFIDDESPLYVKTDPQQNILSFQDQHIEGIQYVSGGIYGLRKNAIELVKRSVEEGNTRMRNYQRDLLLNHLNVKGHIFGKVVDVDHLKDKEMAEAFLLEKTHLVSAKNG</sequence>
<keyword evidence="1" id="KW-0808">Transferase</keyword>
<dbReference type="SUPFAM" id="SSF53448">
    <property type="entry name" value="Nucleotide-diphospho-sugar transferases"/>
    <property type="match status" value="1"/>
</dbReference>
<evidence type="ECO:0000313" key="4">
    <source>
        <dbReference type="EMBL" id="EEI92986.1"/>
    </source>
</evidence>
<organism evidence="4 5">
    <name type="scientific">Sphingobacterium spiritivorum ATCC 33300</name>
    <dbReference type="NCBI Taxonomy" id="525372"/>
    <lineage>
        <taxon>Bacteria</taxon>
        <taxon>Pseudomonadati</taxon>
        <taxon>Bacteroidota</taxon>
        <taxon>Sphingobacteriia</taxon>
        <taxon>Sphingobacteriales</taxon>
        <taxon>Sphingobacteriaceae</taxon>
        <taxon>Sphingobacterium</taxon>
    </lineage>
</organism>